<accession>A0AAN6VZY2</accession>
<proteinExistence type="predicted"/>
<reference evidence="11" key="1">
    <citation type="journal article" date="2023" name="Mol. Phylogenet. Evol.">
        <title>Genome-scale phylogeny and comparative genomics of the fungal order Sordariales.</title>
        <authorList>
            <person name="Hensen N."/>
            <person name="Bonometti L."/>
            <person name="Westerberg I."/>
            <person name="Brannstrom I.O."/>
            <person name="Guillou S."/>
            <person name="Cros-Aarteil S."/>
            <person name="Calhoun S."/>
            <person name="Haridas S."/>
            <person name="Kuo A."/>
            <person name="Mondo S."/>
            <person name="Pangilinan J."/>
            <person name="Riley R."/>
            <person name="LaButti K."/>
            <person name="Andreopoulos B."/>
            <person name="Lipzen A."/>
            <person name="Chen C."/>
            <person name="Yan M."/>
            <person name="Daum C."/>
            <person name="Ng V."/>
            <person name="Clum A."/>
            <person name="Steindorff A."/>
            <person name="Ohm R.A."/>
            <person name="Martin F."/>
            <person name="Silar P."/>
            <person name="Natvig D.O."/>
            <person name="Lalanne C."/>
            <person name="Gautier V."/>
            <person name="Ament-Velasquez S.L."/>
            <person name="Kruys A."/>
            <person name="Hutchinson M.I."/>
            <person name="Powell A.J."/>
            <person name="Barry K."/>
            <person name="Miller A.N."/>
            <person name="Grigoriev I.V."/>
            <person name="Debuchy R."/>
            <person name="Gladieux P."/>
            <person name="Hiltunen Thoren M."/>
            <person name="Johannesson H."/>
        </authorList>
    </citation>
    <scope>NUCLEOTIDE SEQUENCE</scope>
    <source>
        <strain evidence="11">CBS 892.96</strain>
    </source>
</reference>
<feature type="region of interest" description="Disordered" evidence="7">
    <location>
        <begin position="31"/>
        <end position="85"/>
    </location>
</feature>
<keyword evidence="3 8" id="KW-0812">Transmembrane</keyword>
<feature type="transmembrane region" description="Helical" evidence="8">
    <location>
        <begin position="268"/>
        <end position="289"/>
    </location>
</feature>
<dbReference type="Proteomes" id="UP001302321">
    <property type="component" value="Unassembled WGS sequence"/>
</dbReference>
<comment type="subcellular location">
    <subcellularLocation>
        <location evidence="1">Membrane</location>
    </subcellularLocation>
</comment>
<dbReference type="PANTHER" id="PTHR47797">
    <property type="entry name" value="DEHYDROGENASE, PUTATIVE (AFU_ORTHOLOGUE AFUA_8G05805)-RELATED"/>
    <property type="match status" value="1"/>
</dbReference>
<reference evidence="11" key="2">
    <citation type="submission" date="2023-05" db="EMBL/GenBank/DDBJ databases">
        <authorList>
            <consortium name="Lawrence Berkeley National Laboratory"/>
            <person name="Steindorff A."/>
            <person name="Hensen N."/>
            <person name="Bonometti L."/>
            <person name="Westerberg I."/>
            <person name="Brannstrom I.O."/>
            <person name="Guillou S."/>
            <person name="Cros-Aarteil S."/>
            <person name="Calhoun S."/>
            <person name="Haridas S."/>
            <person name="Kuo A."/>
            <person name="Mondo S."/>
            <person name="Pangilinan J."/>
            <person name="Riley R."/>
            <person name="Labutti K."/>
            <person name="Andreopoulos B."/>
            <person name="Lipzen A."/>
            <person name="Chen C."/>
            <person name="Yanf M."/>
            <person name="Daum C."/>
            <person name="Ng V."/>
            <person name="Clum A."/>
            <person name="Ohm R."/>
            <person name="Martin F."/>
            <person name="Silar P."/>
            <person name="Natvig D."/>
            <person name="Lalanne C."/>
            <person name="Gautier V."/>
            <person name="Ament-Velasquez S.L."/>
            <person name="Kruys A."/>
            <person name="Hutchinson M.I."/>
            <person name="Powell A.J."/>
            <person name="Barry K."/>
            <person name="Miller A.N."/>
            <person name="Grigoriev I.V."/>
            <person name="Debuchy R."/>
            <person name="Gladieux P."/>
            <person name="Thoren M.H."/>
            <person name="Johannesson H."/>
        </authorList>
    </citation>
    <scope>NUCLEOTIDE SEQUENCE</scope>
    <source>
        <strain evidence="11">CBS 892.96</strain>
    </source>
</reference>
<dbReference type="InterPro" id="IPR006593">
    <property type="entry name" value="Cyt_b561/ferric_Rdtase_TM"/>
</dbReference>
<feature type="transmembrane region" description="Helical" evidence="8">
    <location>
        <begin position="156"/>
        <end position="180"/>
    </location>
</feature>
<evidence type="ECO:0000313" key="11">
    <source>
        <dbReference type="EMBL" id="KAK4172909.1"/>
    </source>
</evidence>
<feature type="region of interest" description="Disordered" evidence="7">
    <location>
        <begin position="296"/>
        <end position="331"/>
    </location>
</feature>
<evidence type="ECO:0000259" key="10">
    <source>
        <dbReference type="PROSITE" id="PS50939"/>
    </source>
</evidence>
<feature type="domain" description="Cytochrome b561" evidence="10">
    <location>
        <begin position="77"/>
        <end position="292"/>
    </location>
</feature>
<evidence type="ECO:0000256" key="6">
    <source>
        <dbReference type="ARBA" id="ARBA00023136"/>
    </source>
</evidence>
<feature type="compositionally biased region" description="Gly residues" evidence="7">
    <location>
        <begin position="34"/>
        <end position="57"/>
    </location>
</feature>
<name>A0AAN6VZY2_9PEZI</name>
<evidence type="ECO:0000256" key="9">
    <source>
        <dbReference type="SAM" id="SignalP"/>
    </source>
</evidence>
<evidence type="ECO:0000256" key="4">
    <source>
        <dbReference type="ARBA" id="ARBA00022982"/>
    </source>
</evidence>
<dbReference type="Gene3D" id="1.20.120.1770">
    <property type="match status" value="1"/>
</dbReference>
<keyword evidence="12" id="KW-1185">Reference proteome</keyword>
<organism evidence="11 12">
    <name type="scientific">Triangularia setosa</name>
    <dbReference type="NCBI Taxonomy" id="2587417"/>
    <lineage>
        <taxon>Eukaryota</taxon>
        <taxon>Fungi</taxon>
        <taxon>Dikarya</taxon>
        <taxon>Ascomycota</taxon>
        <taxon>Pezizomycotina</taxon>
        <taxon>Sordariomycetes</taxon>
        <taxon>Sordariomycetidae</taxon>
        <taxon>Sordariales</taxon>
        <taxon>Podosporaceae</taxon>
        <taxon>Triangularia</taxon>
    </lineage>
</organism>
<sequence>MKSITFFTLRFLQAALLVACLALVVQAEARSGSSSGGGGGGSSSSGGSSFSGGGSTTGSGSQSSNGDGTSSSGNHNSGSGSGSSSGTSINIYFGNGNAGGYRYRNGSNNNNRAPFNVQQAMNYRTIHGILASLAMVVLFPIGSIILRVLPGKWGLWVHAVFQVLATCVYVGGAALGIYLVKIVRIPSGSLLSNSSTNYHPILGLVLLALFLIQPVLGVVHHLKFRKVAKRQIWSYLHLFNGRVGIAIGMINGGLGLHLSQATNQKKTVYAAVAAVIGAIWIGVSIWAEVRKKKLTDAEKTKEGEGETMVKSGKRRSGDERKTGVTAWDIMK</sequence>
<evidence type="ECO:0000256" key="3">
    <source>
        <dbReference type="ARBA" id="ARBA00022692"/>
    </source>
</evidence>
<evidence type="ECO:0000256" key="7">
    <source>
        <dbReference type="SAM" id="MobiDB-lite"/>
    </source>
</evidence>
<keyword evidence="2" id="KW-0813">Transport</keyword>
<gene>
    <name evidence="11" type="ORF">QBC36DRAFT_67866</name>
</gene>
<feature type="transmembrane region" description="Helical" evidence="8">
    <location>
        <begin position="232"/>
        <end position="256"/>
    </location>
</feature>
<dbReference type="AlphaFoldDB" id="A0AAN6VZY2"/>
<dbReference type="SMART" id="SM00665">
    <property type="entry name" value="B561"/>
    <property type="match status" value="1"/>
</dbReference>
<dbReference type="CDD" id="cd08760">
    <property type="entry name" value="Cyt_b561_FRRS1_like"/>
    <property type="match status" value="1"/>
</dbReference>
<keyword evidence="5 8" id="KW-1133">Transmembrane helix</keyword>
<feature type="signal peptide" evidence="9">
    <location>
        <begin position="1"/>
        <end position="27"/>
    </location>
</feature>
<evidence type="ECO:0000256" key="1">
    <source>
        <dbReference type="ARBA" id="ARBA00004370"/>
    </source>
</evidence>
<evidence type="ECO:0000256" key="8">
    <source>
        <dbReference type="SAM" id="Phobius"/>
    </source>
</evidence>
<evidence type="ECO:0000256" key="2">
    <source>
        <dbReference type="ARBA" id="ARBA00022448"/>
    </source>
</evidence>
<dbReference type="PANTHER" id="PTHR47797:SF1">
    <property type="entry name" value="CYTOCHROME B561 DOMAIN-CONTAINING PROTEIN-RELATED"/>
    <property type="match status" value="1"/>
</dbReference>
<dbReference type="EMBL" id="MU866383">
    <property type="protein sequence ID" value="KAK4172909.1"/>
    <property type="molecule type" value="Genomic_DNA"/>
</dbReference>
<keyword evidence="9" id="KW-0732">Signal</keyword>
<dbReference type="PROSITE" id="PS50939">
    <property type="entry name" value="CYTOCHROME_B561"/>
    <property type="match status" value="1"/>
</dbReference>
<feature type="chain" id="PRO_5043038691" description="Cytochrome b561 domain-containing protein" evidence="9">
    <location>
        <begin position="28"/>
        <end position="331"/>
    </location>
</feature>
<comment type="caution">
    <text evidence="11">The sequence shown here is derived from an EMBL/GenBank/DDBJ whole genome shotgun (WGS) entry which is preliminary data.</text>
</comment>
<feature type="compositionally biased region" description="Low complexity" evidence="7">
    <location>
        <begin position="58"/>
        <end position="85"/>
    </location>
</feature>
<keyword evidence="6 8" id="KW-0472">Membrane</keyword>
<evidence type="ECO:0000313" key="12">
    <source>
        <dbReference type="Proteomes" id="UP001302321"/>
    </source>
</evidence>
<protein>
    <recommendedName>
        <fullName evidence="10">Cytochrome b561 domain-containing protein</fullName>
    </recommendedName>
</protein>
<feature type="transmembrane region" description="Helical" evidence="8">
    <location>
        <begin position="126"/>
        <end position="149"/>
    </location>
</feature>
<dbReference type="GO" id="GO:0016020">
    <property type="term" value="C:membrane"/>
    <property type="evidence" value="ECO:0007669"/>
    <property type="project" value="UniProtKB-SubCell"/>
</dbReference>
<keyword evidence="4" id="KW-0249">Electron transport</keyword>
<evidence type="ECO:0000256" key="5">
    <source>
        <dbReference type="ARBA" id="ARBA00022989"/>
    </source>
</evidence>
<feature type="transmembrane region" description="Helical" evidence="8">
    <location>
        <begin position="200"/>
        <end position="220"/>
    </location>
</feature>